<dbReference type="Pfam" id="PF12680">
    <property type="entry name" value="SnoaL_2"/>
    <property type="match status" value="1"/>
</dbReference>
<organism evidence="2 3">
    <name type="scientific">Nocardia uniformis</name>
    <dbReference type="NCBI Taxonomy" id="53432"/>
    <lineage>
        <taxon>Bacteria</taxon>
        <taxon>Bacillati</taxon>
        <taxon>Actinomycetota</taxon>
        <taxon>Actinomycetes</taxon>
        <taxon>Mycobacteriales</taxon>
        <taxon>Nocardiaceae</taxon>
        <taxon>Nocardia</taxon>
    </lineage>
</organism>
<reference evidence="2 3" key="1">
    <citation type="submission" date="2020-05" db="EMBL/GenBank/DDBJ databases">
        <title>MicrobeNet Type strains.</title>
        <authorList>
            <person name="Nicholson A.C."/>
        </authorList>
    </citation>
    <scope>NUCLEOTIDE SEQUENCE [LARGE SCALE GENOMIC DNA]</scope>
    <source>
        <strain evidence="2 3">JCM 3224</strain>
    </source>
</reference>
<dbReference type="Gene3D" id="3.10.450.50">
    <property type="match status" value="1"/>
</dbReference>
<dbReference type="Proteomes" id="UP000586827">
    <property type="component" value="Unassembled WGS sequence"/>
</dbReference>
<evidence type="ECO:0000259" key="1">
    <source>
        <dbReference type="Pfam" id="PF12680"/>
    </source>
</evidence>
<sequence>MAAQPRDVVEQYVKLVATGPTDDIVALYADNATVEDPIGSEVRTGHAAIRELYAALENVAERNTELHTVKVAGKHAAVSFTLVTEFGDQRMTLSPIDIMEFDDAGKIVAMKAYWGPDDLVMEQS</sequence>
<comment type="caution">
    <text evidence="2">The sequence shown here is derived from an EMBL/GenBank/DDBJ whole genome shotgun (WGS) entry which is preliminary data.</text>
</comment>
<name>A0A849CJ94_9NOCA</name>
<evidence type="ECO:0000313" key="3">
    <source>
        <dbReference type="Proteomes" id="UP000586827"/>
    </source>
</evidence>
<gene>
    <name evidence="2" type="ORF">HLB23_31435</name>
</gene>
<protein>
    <submittedName>
        <fullName evidence="2">SnoaL-like domain-containing protein</fullName>
    </submittedName>
</protein>
<proteinExistence type="predicted"/>
<dbReference type="SUPFAM" id="SSF54427">
    <property type="entry name" value="NTF2-like"/>
    <property type="match status" value="1"/>
</dbReference>
<dbReference type="RefSeq" id="WP_067523714.1">
    <property type="nucleotide sequence ID" value="NZ_JABELX010000013.1"/>
</dbReference>
<dbReference type="AlphaFoldDB" id="A0A849CJ94"/>
<dbReference type="EMBL" id="JABELX010000013">
    <property type="protein sequence ID" value="NNH74311.1"/>
    <property type="molecule type" value="Genomic_DNA"/>
</dbReference>
<accession>A0A849CJ94</accession>
<evidence type="ECO:0000313" key="2">
    <source>
        <dbReference type="EMBL" id="NNH74311.1"/>
    </source>
</evidence>
<dbReference type="InterPro" id="IPR032710">
    <property type="entry name" value="NTF2-like_dom_sf"/>
</dbReference>
<keyword evidence="3" id="KW-1185">Reference proteome</keyword>
<dbReference type="InterPro" id="IPR037401">
    <property type="entry name" value="SnoaL-like"/>
</dbReference>
<feature type="domain" description="SnoaL-like" evidence="1">
    <location>
        <begin position="9"/>
        <end position="109"/>
    </location>
</feature>